<dbReference type="EMBL" id="CAJVPM010022997">
    <property type="protein sequence ID" value="CAG8647706.1"/>
    <property type="molecule type" value="Genomic_DNA"/>
</dbReference>
<comment type="caution">
    <text evidence="1">The sequence shown here is derived from an EMBL/GenBank/DDBJ whole genome shotgun (WGS) entry which is preliminary data.</text>
</comment>
<reference evidence="1" key="1">
    <citation type="submission" date="2021-06" db="EMBL/GenBank/DDBJ databases">
        <authorList>
            <person name="Kallberg Y."/>
            <person name="Tangrot J."/>
            <person name="Rosling A."/>
        </authorList>
    </citation>
    <scope>NUCLEOTIDE SEQUENCE</scope>
    <source>
        <strain evidence="1">AU212A</strain>
    </source>
</reference>
<evidence type="ECO:0000313" key="2">
    <source>
        <dbReference type="Proteomes" id="UP000789860"/>
    </source>
</evidence>
<feature type="non-terminal residue" evidence="1">
    <location>
        <position position="1"/>
    </location>
</feature>
<name>A0ACA9NH19_9GLOM</name>
<gene>
    <name evidence="1" type="ORF">SCALOS_LOCUS8554</name>
</gene>
<keyword evidence="2" id="KW-1185">Reference proteome</keyword>
<dbReference type="Proteomes" id="UP000789860">
    <property type="component" value="Unassembled WGS sequence"/>
</dbReference>
<accession>A0ACA9NH19</accession>
<protein>
    <submittedName>
        <fullName evidence="1">11451_t:CDS:1</fullName>
    </submittedName>
</protein>
<sequence length="317" mass="37294">YDFNEYEEFNLLDDDLELRHLEMNSIPNDAYYFNIHKKFPNSQLEDFWNEDLSLETVNNDEYNMDCSLPISHCISNAISEINRNQEFNSSSRLELPLERIYETCQIIIERIQKLPEIPWFPNDSRSEIILDNDLLNIEFLLELRRHHDAHSEKNLVRIKFSSKDDNKRNVLSRLNINKASSLVSHLTKNDFILTKSRENRWKSGEKTSNNLIEKNPKFDNTPCVAQIIAMYERNNSFHSYIDTPVSDFESLSYVSLKIFFHINGAIFSTIRDHQFYIFSHVEPSHIVYHLASSDISINEEVLVLKGQAKGFFNAFKK</sequence>
<organism evidence="1 2">
    <name type="scientific">Scutellospora calospora</name>
    <dbReference type="NCBI Taxonomy" id="85575"/>
    <lineage>
        <taxon>Eukaryota</taxon>
        <taxon>Fungi</taxon>
        <taxon>Fungi incertae sedis</taxon>
        <taxon>Mucoromycota</taxon>
        <taxon>Glomeromycotina</taxon>
        <taxon>Glomeromycetes</taxon>
        <taxon>Diversisporales</taxon>
        <taxon>Gigasporaceae</taxon>
        <taxon>Scutellospora</taxon>
    </lineage>
</organism>
<proteinExistence type="predicted"/>
<evidence type="ECO:0000313" key="1">
    <source>
        <dbReference type="EMBL" id="CAG8647706.1"/>
    </source>
</evidence>